<dbReference type="PANTHER" id="PTHR37305">
    <property type="entry name" value="INTEGRAL MEMBRANE PROTEIN-RELATED"/>
    <property type="match status" value="1"/>
</dbReference>
<feature type="transmembrane region" description="Helical" evidence="1">
    <location>
        <begin position="17"/>
        <end position="38"/>
    </location>
</feature>
<keyword evidence="1" id="KW-0472">Membrane</keyword>
<evidence type="ECO:0000313" key="2">
    <source>
        <dbReference type="EMBL" id="MDT8974673.1"/>
    </source>
</evidence>
<comment type="caution">
    <text evidence="2">The sequence shown here is derived from an EMBL/GenBank/DDBJ whole genome shotgun (WGS) entry which is preliminary data.</text>
</comment>
<feature type="transmembrane region" description="Helical" evidence="1">
    <location>
        <begin position="214"/>
        <end position="232"/>
    </location>
</feature>
<keyword evidence="3" id="KW-1185">Reference proteome</keyword>
<organism evidence="2 3">
    <name type="scientific">Paenibacillus suaedae</name>
    <dbReference type="NCBI Taxonomy" id="3077233"/>
    <lineage>
        <taxon>Bacteria</taxon>
        <taxon>Bacillati</taxon>
        <taxon>Bacillota</taxon>
        <taxon>Bacilli</taxon>
        <taxon>Bacillales</taxon>
        <taxon>Paenibacillaceae</taxon>
        <taxon>Paenibacillus</taxon>
    </lineage>
</organism>
<dbReference type="PANTHER" id="PTHR37305:SF1">
    <property type="entry name" value="MEMBRANE PROTEIN"/>
    <property type="match status" value="1"/>
</dbReference>
<protein>
    <submittedName>
        <fullName evidence="2">ABC transporter permease</fullName>
    </submittedName>
</protein>
<dbReference type="Proteomes" id="UP001250538">
    <property type="component" value="Unassembled WGS sequence"/>
</dbReference>
<evidence type="ECO:0000313" key="3">
    <source>
        <dbReference type="Proteomes" id="UP001250538"/>
    </source>
</evidence>
<proteinExistence type="predicted"/>
<reference evidence="3" key="1">
    <citation type="submission" date="2023-09" db="EMBL/GenBank/DDBJ databases">
        <title>Paenibacillus sp. chi10 Genome sequencing and assembly.</title>
        <authorList>
            <person name="Kim I."/>
        </authorList>
    </citation>
    <scope>NUCLEOTIDE SEQUENCE [LARGE SCALE GENOMIC DNA]</scope>
    <source>
        <strain evidence="3">chi10</strain>
    </source>
</reference>
<sequence length="243" mass="26977">MLRSVSAEVLKLRHSRIWIILVVLPVISLVIGCANYYFNREVLQQEWYSLWTQAALFYGMFFLPVLIAICCAYACRLEHMNRNWNAVLTAPVSIASVIIAKLIVVGALLFIVQLIFFTLYFGTGYLLGISSAFPSDAIGWIFRGWISSLAIAAIQLVLSLRIRSFAAPIGICLCAVFLGLGLYVAKFGMLLPYSMLTIGMGVISQESLNGAELIQFYVISGIYIVLFTSLAIRSLQRNDVIQA</sequence>
<dbReference type="Pfam" id="PF12730">
    <property type="entry name" value="ABC2_membrane_4"/>
    <property type="match status" value="1"/>
</dbReference>
<feature type="transmembrane region" description="Helical" evidence="1">
    <location>
        <begin position="140"/>
        <end position="158"/>
    </location>
</feature>
<gene>
    <name evidence="2" type="ORF">RQP50_00285</name>
</gene>
<keyword evidence="1" id="KW-1133">Transmembrane helix</keyword>
<feature type="transmembrane region" description="Helical" evidence="1">
    <location>
        <begin position="165"/>
        <end position="185"/>
    </location>
</feature>
<dbReference type="CDD" id="cd21809">
    <property type="entry name" value="ABC-2_lan_permease-like"/>
    <property type="match status" value="1"/>
</dbReference>
<dbReference type="PROSITE" id="PS51257">
    <property type="entry name" value="PROKAR_LIPOPROTEIN"/>
    <property type="match status" value="1"/>
</dbReference>
<accession>A0AAJ2JPP2</accession>
<keyword evidence="1" id="KW-0812">Transmembrane</keyword>
<feature type="transmembrane region" description="Helical" evidence="1">
    <location>
        <begin position="87"/>
        <end position="120"/>
    </location>
</feature>
<dbReference type="EMBL" id="JAVYAA010000001">
    <property type="protein sequence ID" value="MDT8974673.1"/>
    <property type="molecule type" value="Genomic_DNA"/>
</dbReference>
<name>A0AAJ2JPP2_9BACL</name>
<dbReference type="RefSeq" id="WP_315742337.1">
    <property type="nucleotide sequence ID" value="NZ_JAVYAA010000001.1"/>
</dbReference>
<feature type="transmembrane region" description="Helical" evidence="1">
    <location>
        <begin position="50"/>
        <end position="75"/>
    </location>
</feature>
<dbReference type="AlphaFoldDB" id="A0AAJ2JPP2"/>
<evidence type="ECO:0000256" key="1">
    <source>
        <dbReference type="SAM" id="Phobius"/>
    </source>
</evidence>